<feature type="chain" id="PRO_5023933601" description="Acidic protein" evidence="1">
    <location>
        <begin position="27"/>
        <end position="109"/>
    </location>
</feature>
<proteinExistence type="predicted"/>
<protein>
    <recommendedName>
        <fullName evidence="4">Acidic protein</fullName>
    </recommendedName>
</protein>
<name>A0A5J9VF56_9POAL</name>
<accession>A0A5J9VF56</accession>
<evidence type="ECO:0008006" key="4">
    <source>
        <dbReference type="Google" id="ProtNLM"/>
    </source>
</evidence>
<gene>
    <name evidence="2" type="ORF">EJB05_16465</name>
</gene>
<dbReference type="Proteomes" id="UP000324897">
    <property type="component" value="Unassembled WGS sequence"/>
</dbReference>
<dbReference type="OrthoDB" id="667692at2759"/>
<evidence type="ECO:0000256" key="1">
    <source>
        <dbReference type="SAM" id="SignalP"/>
    </source>
</evidence>
<comment type="caution">
    <text evidence="2">The sequence shown here is derived from an EMBL/GenBank/DDBJ whole genome shotgun (WGS) entry which is preliminary data.</text>
</comment>
<evidence type="ECO:0000313" key="3">
    <source>
        <dbReference type="Proteomes" id="UP000324897"/>
    </source>
</evidence>
<sequence>MALAGTIKAPMAAILLLALVVAAAAAVSPSTDAGVLTGVAWTAKGGQKQESPLTGLTECVTTCGSQVTACFLQCYKPAVGGDPVAVPVCLFNCTNTAMVCATSCSSNIV</sequence>
<evidence type="ECO:0000313" key="2">
    <source>
        <dbReference type="EMBL" id="TVU34626.1"/>
    </source>
</evidence>
<dbReference type="Gramene" id="TVU34626">
    <property type="protein sequence ID" value="TVU34626"/>
    <property type="gene ID" value="EJB05_16465"/>
</dbReference>
<dbReference type="AlphaFoldDB" id="A0A5J9VF56"/>
<dbReference type="EMBL" id="RWGY01000009">
    <property type="protein sequence ID" value="TVU34626.1"/>
    <property type="molecule type" value="Genomic_DNA"/>
</dbReference>
<reference evidence="2 3" key="1">
    <citation type="journal article" date="2019" name="Sci. Rep.">
        <title>A high-quality genome of Eragrostis curvula grass provides insights into Poaceae evolution and supports new strategies to enhance forage quality.</title>
        <authorList>
            <person name="Carballo J."/>
            <person name="Santos B.A.C.M."/>
            <person name="Zappacosta D."/>
            <person name="Garbus I."/>
            <person name="Selva J.P."/>
            <person name="Gallo C.A."/>
            <person name="Diaz A."/>
            <person name="Albertini E."/>
            <person name="Caccamo M."/>
            <person name="Echenique V."/>
        </authorList>
    </citation>
    <scope>NUCLEOTIDE SEQUENCE [LARGE SCALE GENOMIC DNA]</scope>
    <source>
        <strain evidence="3">cv. Victoria</strain>
        <tissue evidence="2">Leaf</tissue>
    </source>
</reference>
<organism evidence="2 3">
    <name type="scientific">Eragrostis curvula</name>
    <name type="common">weeping love grass</name>
    <dbReference type="NCBI Taxonomy" id="38414"/>
    <lineage>
        <taxon>Eukaryota</taxon>
        <taxon>Viridiplantae</taxon>
        <taxon>Streptophyta</taxon>
        <taxon>Embryophyta</taxon>
        <taxon>Tracheophyta</taxon>
        <taxon>Spermatophyta</taxon>
        <taxon>Magnoliopsida</taxon>
        <taxon>Liliopsida</taxon>
        <taxon>Poales</taxon>
        <taxon>Poaceae</taxon>
        <taxon>PACMAD clade</taxon>
        <taxon>Chloridoideae</taxon>
        <taxon>Eragrostideae</taxon>
        <taxon>Eragrostidinae</taxon>
        <taxon>Eragrostis</taxon>
    </lineage>
</organism>
<feature type="non-terminal residue" evidence="2">
    <location>
        <position position="1"/>
    </location>
</feature>
<keyword evidence="3" id="KW-1185">Reference proteome</keyword>
<keyword evidence="1" id="KW-0732">Signal</keyword>
<feature type="signal peptide" evidence="1">
    <location>
        <begin position="1"/>
        <end position="26"/>
    </location>
</feature>